<dbReference type="AlphaFoldDB" id="A0A1J5R7X2"/>
<gene>
    <name evidence="2" type="ORF">GALL_259470</name>
</gene>
<sequence>MNDALEYTRCYGLDLIEGTKEQIQSYGIGLNVAFPGEAGAPDHGITTVDPRGFRVVIYKKPRGRFAAHVHFPNVPDYPQSWNLGSQRAEVEVSPGVKKTTQMLGDSFTGSGDALVAAGIVREEQLPRPGRARSTSITWRPDGTIASQGSNDHGRAGSLWICRHGKNRFTVNVVVSWEEQQRRRQALDDELDVAREEWKRKIEAMPQPARLEPLPAWKLERLAEHGLEPRRTPSNVIDLQAWRAAHAA</sequence>
<reference evidence="2" key="1">
    <citation type="submission" date="2016-10" db="EMBL/GenBank/DDBJ databases">
        <title>Sequence of Gallionella enrichment culture.</title>
        <authorList>
            <person name="Poehlein A."/>
            <person name="Muehling M."/>
            <person name="Daniel R."/>
        </authorList>
    </citation>
    <scope>NUCLEOTIDE SEQUENCE</scope>
</reference>
<name>A0A1J5R7X2_9ZZZZ</name>
<proteinExistence type="predicted"/>
<evidence type="ECO:0000256" key="1">
    <source>
        <dbReference type="SAM" id="MobiDB-lite"/>
    </source>
</evidence>
<protein>
    <submittedName>
        <fullName evidence="2">Uncharacterized protein</fullName>
    </submittedName>
</protein>
<comment type="caution">
    <text evidence="2">The sequence shown here is derived from an EMBL/GenBank/DDBJ whole genome shotgun (WGS) entry which is preliminary data.</text>
</comment>
<feature type="region of interest" description="Disordered" evidence="1">
    <location>
        <begin position="126"/>
        <end position="150"/>
    </location>
</feature>
<dbReference type="EMBL" id="MLJW01000240">
    <property type="protein sequence ID" value="OIQ92110.1"/>
    <property type="molecule type" value="Genomic_DNA"/>
</dbReference>
<evidence type="ECO:0000313" key="2">
    <source>
        <dbReference type="EMBL" id="OIQ92110.1"/>
    </source>
</evidence>
<accession>A0A1J5R7X2</accession>
<organism evidence="2">
    <name type="scientific">mine drainage metagenome</name>
    <dbReference type="NCBI Taxonomy" id="410659"/>
    <lineage>
        <taxon>unclassified sequences</taxon>
        <taxon>metagenomes</taxon>
        <taxon>ecological metagenomes</taxon>
    </lineage>
</organism>